<dbReference type="PROSITE" id="PS51257">
    <property type="entry name" value="PROKAR_LIPOPROTEIN"/>
    <property type="match status" value="1"/>
</dbReference>
<gene>
    <name evidence="3" type="ORF">EKN56_11395</name>
</gene>
<feature type="chain" id="PRO_5019552560" description="Secreted protein" evidence="2">
    <location>
        <begin position="24"/>
        <end position="75"/>
    </location>
</feature>
<feature type="region of interest" description="Disordered" evidence="1">
    <location>
        <begin position="52"/>
        <end position="75"/>
    </location>
</feature>
<dbReference type="RefSeq" id="WP_130591889.1">
    <property type="nucleotide sequence ID" value="NZ_CP034752.1"/>
</dbReference>
<dbReference type="KEGG" id="prag:EKN56_11395"/>
<evidence type="ECO:0000256" key="1">
    <source>
        <dbReference type="SAM" id="MobiDB-lite"/>
    </source>
</evidence>
<dbReference type="Proteomes" id="UP000293154">
    <property type="component" value="Chromosome"/>
</dbReference>
<keyword evidence="4" id="KW-1185">Reference proteome</keyword>
<sequence length="75" mass="7426">MAQYVRLLIIAALLAGTSACSTSSETEAVNTSPGVSTCVSAEEDDGTAACVNSAPEESVGSDSGMQDAVADALVE</sequence>
<evidence type="ECO:0000256" key="2">
    <source>
        <dbReference type="SAM" id="SignalP"/>
    </source>
</evidence>
<keyword evidence="2" id="KW-0732">Signal</keyword>
<dbReference type="EMBL" id="CP034752">
    <property type="protein sequence ID" value="QBH96947.1"/>
    <property type="molecule type" value="Genomic_DNA"/>
</dbReference>
<feature type="signal peptide" evidence="2">
    <location>
        <begin position="1"/>
        <end position="23"/>
    </location>
</feature>
<dbReference type="AlphaFoldDB" id="A0A411WLD1"/>
<evidence type="ECO:0008006" key="5">
    <source>
        <dbReference type="Google" id="ProtNLM"/>
    </source>
</evidence>
<dbReference type="OrthoDB" id="9992014at2"/>
<organism evidence="3 4">
    <name type="scientific">Limnobaculum zhutongyuii</name>
    <dbReference type="NCBI Taxonomy" id="2498113"/>
    <lineage>
        <taxon>Bacteria</taxon>
        <taxon>Pseudomonadati</taxon>
        <taxon>Pseudomonadota</taxon>
        <taxon>Gammaproteobacteria</taxon>
        <taxon>Enterobacterales</taxon>
        <taxon>Budviciaceae</taxon>
        <taxon>Limnobaculum</taxon>
    </lineage>
</organism>
<accession>A0A411WLD1</accession>
<reference evidence="3 4" key="1">
    <citation type="submission" date="2019-03" db="EMBL/GenBank/DDBJ databases">
        <title>Pragia sp. nov. isolated from the gut tract of Carduelis flavirostris.</title>
        <authorList>
            <person name="Ge Y."/>
        </authorList>
    </citation>
    <scope>NUCLEOTIDE SEQUENCE [LARGE SCALE GENOMIC DNA]</scope>
    <source>
        <strain evidence="3 4">CF-458</strain>
    </source>
</reference>
<protein>
    <recommendedName>
        <fullName evidence="5">Secreted protein</fullName>
    </recommendedName>
</protein>
<evidence type="ECO:0000313" key="3">
    <source>
        <dbReference type="EMBL" id="QBH96947.1"/>
    </source>
</evidence>
<evidence type="ECO:0000313" key="4">
    <source>
        <dbReference type="Proteomes" id="UP000293154"/>
    </source>
</evidence>
<name>A0A411WLD1_9GAMM</name>
<proteinExistence type="predicted"/>